<name>A0ABD3BTD7_9LAMI</name>
<protein>
    <recommendedName>
        <fullName evidence="4">PIN-like protein</fullName>
    </recommendedName>
</protein>
<feature type="transmembrane region" description="Helical" evidence="1">
    <location>
        <begin position="114"/>
        <end position="135"/>
    </location>
</feature>
<keyword evidence="1" id="KW-0812">Transmembrane</keyword>
<feature type="transmembrane region" description="Helical" evidence="1">
    <location>
        <begin position="90"/>
        <end position="108"/>
    </location>
</feature>
<dbReference type="InterPro" id="IPR051085">
    <property type="entry name" value="MB_O-acyltransferase"/>
</dbReference>
<accession>A0ABD3BTD7</accession>
<dbReference type="PANTHER" id="PTHR13285:SF18">
    <property type="entry name" value="PROTEIN-CYSTEINE N-PALMITOYLTRANSFERASE RASP"/>
    <property type="match status" value="1"/>
</dbReference>
<keyword evidence="3" id="KW-1185">Reference proteome</keyword>
<dbReference type="EMBL" id="JAVIJP010000066">
    <property type="protein sequence ID" value="KAL3620723.1"/>
    <property type="molecule type" value="Genomic_DNA"/>
</dbReference>
<keyword evidence="1" id="KW-0472">Membrane</keyword>
<evidence type="ECO:0000256" key="1">
    <source>
        <dbReference type="SAM" id="Phobius"/>
    </source>
</evidence>
<evidence type="ECO:0000313" key="2">
    <source>
        <dbReference type="EMBL" id="KAL3620723.1"/>
    </source>
</evidence>
<keyword evidence="1" id="KW-1133">Transmembrane helix</keyword>
<organism evidence="2 3">
    <name type="scientific">Castilleja foliolosa</name>
    <dbReference type="NCBI Taxonomy" id="1961234"/>
    <lineage>
        <taxon>Eukaryota</taxon>
        <taxon>Viridiplantae</taxon>
        <taxon>Streptophyta</taxon>
        <taxon>Embryophyta</taxon>
        <taxon>Tracheophyta</taxon>
        <taxon>Spermatophyta</taxon>
        <taxon>Magnoliopsida</taxon>
        <taxon>eudicotyledons</taxon>
        <taxon>Gunneridae</taxon>
        <taxon>Pentapetalae</taxon>
        <taxon>asterids</taxon>
        <taxon>lamiids</taxon>
        <taxon>Lamiales</taxon>
        <taxon>Orobanchaceae</taxon>
        <taxon>Pedicularideae</taxon>
        <taxon>Castillejinae</taxon>
        <taxon>Castilleja</taxon>
    </lineage>
</organism>
<evidence type="ECO:0000313" key="3">
    <source>
        <dbReference type="Proteomes" id="UP001632038"/>
    </source>
</evidence>
<dbReference type="AlphaFoldDB" id="A0ABD3BTD7"/>
<gene>
    <name evidence="2" type="ORF">CASFOL_035635</name>
</gene>
<reference evidence="3" key="1">
    <citation type="journal article" date="2024" name="IScience">
        <title>Strigolactones Initiate the Formation of Haustorium-like Structures in Castilleja.</title>
        <authorList>
            <person name="Buerger M."/>
            <person name="Peterson D."/>
            <person name="Chory J."/>
        </authorList>
    </citation>
    <scope>NUCLEOTIDE SEQUENCE [LARGE SCALE GENOMIC DNA]</scope>
</reference>
<proteinExistence type="predicted"/>
<comment type="caution">
    <text evidence="2">The sequence shown here is derived from an EMBL/GenBank/DDBJ whole genome shotgun (WGS) entry which is preliminary data.</text>
</comment>
<sequence>MRGFVMLKLLSWAWLTCIFFIPEMLVKSAANAFPVDSSFKEFVFRELRAVAGAITITCLMAANLVGFVIGPSGMDWLVSVFLRKKGLPTLGGLLITFYVGTKLMFHISDAKDNLGINTFIRLHCVLLKFYILALIH</sequence>
<feature type="transmembrane region" description="Helical" evidence="1">
    <location>
        <begin position="48"/>
        <end position="69"/>
    </location>
</feature>
<dbReference type="PANTHER" id="PTHR13285">
    <property type="entry name" value="ACYLTRANSFERASE"/>
    <property type="match status" value="1"/>
</dbReference>
<dbReference type="Proteomes" id="UP001632038">
    <property type="component" value="Unassembled WGS sequence"/>
</dbReference>
<evidence type="ECO:0008006" key="4">
    <source>
        <dbReference type="Google" id="ProtNLM"/>
    </source>
</evidence>